<protein>
    <submittedName>
        <fullName evidence="1">Uncharacterized protein</fullName>
    </submittedName>
</protein>
<dbReference type="PANTHER" id="PTHR36847:SF1">
    <property type="entry name" value="AMIDOLIGASE ENZYME"/>
    <property type="match status" value="1"/>
</dbReference>
<dbReference type="InterPro" id="IPR022025">
    <property type="entry name" value="Amidoligase_2"/>
</dbReference>
<dbReference type="OrthoDB" id="4768338at2759"/>
<dbReference type="EMBL" id="DF977524">
    <property type="protein sequence ID" value="GAP92428.2"/>
    <property type="molecule type" value="Genomic_DNA"/>
</dbReference>
<dbReference type="OMA" id="HEDYEYW"/>
<dbReference type="PANTHER" id="PTHR36847">
    <property type="entry name" value="AMIDOLIGASE ENZYME"/>
    <property type="match status" value="1"/>
</dbReference>
<reference evidence="1" key="1">
    <citation type="submission" date="2016-03" db="EMBL/GenBank/DDBJ databases">
        <title>Draft genome sequence of Rosellinia necatrix.</title>
        <authorList>
            <person name="Kanematsu S."/>
        </authorList>
    </citation>
    <scope>NUCLEOTIDE SEQUENCE [LARGE SCALE GENOMIC DNA]</scope>
    <source>
        <strain evidence="1">W97</strain>
    </source>
</reference>
<organism evidence="1">
    <name type="scientific">Rosellinia necatrix</name>
    <name type="common">White root-rot fungus</name>
    <dbReference type="NCBI Taxonomy" id="77044"/>
    <lineage>
        <taxon>Eukaryota</taxon>
        <taxon>Fungi</taxon>
        <taxon>Dikarya</taxon>
        <taxon>Ascomycota</taxon>
        <taxon>Pezizomycotina</taxon>
        <taxon>Sordariomycetes</taxon>
        <taxon>Xylariomycetidae</taxon>
        <taxon>Xylariales</taxon>
        <taxon>Xylariaceae</taxon>
        <taxon>Rosellinia</taxon>
    </lineage>
</organism>
<dbReference type="Pfam" id="PF12224">
    <property type="entry name" value="Amidoligase_2"/>
    <property type="match status" value="1"/>
</dbReference>
<accession>A0A1W2TUX5</accession>
<dbReference type="STRING" id="77044.A0A1W2TUX5"/>
<proteinExistence type="predicted"/>
<sequence length="387" mass="43139">MLGCTISEAQAECYGHRVVDSALEAMSDGDAAHLIPYVDWTIETDMSVVLPGSMERQRYMNEYRWYSVEIISPALWPTDASWEEIHAVVRAIAEKYWIVTPPTAGLHYHYGNGKEYIPFHSLRRMAAFLVAVDPLMAQLHPPHRRTEELCLSNRLYARVAHGTTAEEVSEEIGVAEDVEAAPELPSLAYQPQPVARPSCERSPGFTVPFARGQLAGYPRFDARWFRGSGFASDRGRAAAPVAVADAARQVLRCTSAPAVAELMKYSEGFHRPAYNFQNYRKGVYRNPELVRDPKRTVEFRQMAATMDADEVVAHGRVVVRLCEFAARAGLDALWRLVLDCGAAERRGDWFDVFDLLAALGLEAEADVLQRSVAQFQGQEALSGCVWG</sequence>
<keyword evidence="2" id="KW-1185">Reference proteome</keyword>
<gene>
    <name evidence="1" type="ORF">SAMD00023353_7900290</name>
</gene>
<dbReference type="AlphaFoldDB" id="A0A1W2TUX5"/>
<name>A0A1W2TUX5_ROSNE</name>
<evidence type="ECO:0000313" key="2">
    <source>
        <dbReference type="Proteomes" id="UP000054516"/>
    </source>
</evidence>
<dbReference type="Proteomes" id="UP000054516">
    <property type="component" value="Unassembled WGS sequence"/>
</dbReference>
<evidence type="ECO:0000313" key="1">
    <source>
        <dbReference type="EMBL" id="GAP92428.2"/>
    </source>
</evidence>